<keyword evidence="3" id="KW-1185">Reference proteome</keyword>
<dbReference type="Gene3D" id="3.40.50.720">
    <property type="entry name" value="NAD(P)-binding Rossmann-like Domain"/>
    <property type="match status" value="1"/>
</dbReference>
<dbReference type="Pfam" id="PF00899">
    <property type="entry name" value="ThiF"/>
    <property type="match status" value="1"/>
</dbReference>
<comment type="caution">
    <text evidence="2">The sequence shown here is derived from an EMBL/GenBank/DDBJ whole genome shotgun (WGS) entry which is preliminary data.</text>
</comment>
<feature type="domain" description="THIF-type NAD/FAD binding fold" evidence="1">
    <location>
        <begin position="98"/>
        <end position="232"/>
    </location>
</feature>
<dbReference type="InterPro" id="IPR045886">
    <property type="entry name" value="ThiF/MoeB/HesA"/>
</dbReference>
<evidence type="ECO:0000313" key="3">
    <source>
        <dbReference type="Proteomes" id="UP001589587"/>
    </source>
</evidence>
<proteinExistence type="predicted"/>
<dbReference type="SUPFAM" id="SSF69572">
    <property type="entry name" value="Activating enzymes of the ubiquitin-like proteins"/>
    <property type="match status" value="1"/>
</dbReference>
<name>A0ABV5XFH0_9NOCA</name>
<evidence type="ECO:0000259" key="1">
    <source>
        <dbReference type="Pfam" id="PF00899"/>
    </source>
</evidence>
<dbReference type="Proteomes" id="UP001589587">
    <property type="component" value="Unassembled WGS sequence"/>
</dbReference>
<dbReference type="EMBL" id="JBHMAS010000035">
    <property type="protein sequence ID" value="MFB9781214.1"/>
    <property type="molecule type" value="Genomic_DNA"/>
</dbReference>
<dbReference type="Gene3D" id="3.40.109.10">
    <property type="entry name" value="NADH Oxidase"/>
    <property type="match status" value="1"/>
</dbReference>
<dbReference type="PANTHER" id="PTHR43267">
    <property type="entry name" value="TRNA THREONYLCARBAMOYLADENOSINE DEHYDRATASE"/>
    <property type="match status" value="1"/>
</dbReference>
<protein>
    <submittedName>
        <fullName evidence="2">Rv1355c family protein</fullName>
    </submittedName>
</protein>
<dbReference type="NCBIfam" id="NF005901">
    <property type="entry name" value="PRK07877.1"/>
    <property type="match status" value="1"/>
</dbReference>
<dbReference type="InterPro" id="IPR035985">
    <property type="entry name" value="Ubiquitin-activating_enz"/>
</dbReference>
<sequence length="723" mass="78794">MQEYMAEDGSQATIETTTVRAEVLDDTDPTHLRRVAELRATGVEVLDTLAAQRASLRSLTPAPGELELTETPRWIHYPWRRTVVRLLGPLGFRRLRLDRNRNKITTAEQEQLSQLRIGIVGLSVGSAIAHAIALEGTAGYLRLADFDDLDLSNLNRLSATILDLGVNKAVLAQRRIAEIDPYVRVEAWACGVGEHTIDAFLDGLDLVIEECDSFDVKVLIRDRARRRGIPVVMETSDRGLIDVERYDLDPGRPLFHGLLGDIDSASVAGLSVREKIPFGLRILEGSALSSRMAASVLDVGTALSTWPQLGGDVLLGGASVAAAVRRFGLGEPLPSGRVRIDIGDHLDQLREPHLPQDSTSSAADHTVRTDALDVRFLYDTCTATAAVAFAATRAPSGGNAQPWIIDVNTTGLTLRIDETRSSTVDIEHRGSFVALGAALHNARIAAAHRNILGATEVSGDGTATTARIAFATGTDQQLAAQLPGMLNRVTHRGAPDTDPTSTNLTDLTDLAACLSTETHRIHLIEDRDTIDRLAETISATDRIRFLTDHLHREMIAELRWPDSNDLDTGIEVTSLGTPAAELAVLELLRRPDVMTHLNQWNTGQALRSETTSRLTSSNAIAVVTQTGTSAGDYIRGGALAEEFWIHTQSLGYSVHPMTPLPLYATAEHQLRHLSTDRIDELMALWNELKTLTATTANNPATLILRIFRTTTPAPTSRRRTPHH</sequence>
<dbReference type="InterPro" id="IPR000415">
    <property type="entry name" value="Nitroreductase-like"/>
</dbReference>
<dbReference type="CDD" id="cd01483">
    <property type="entry name" value="E1_enzyme_family"/>
    <property type="match status" value="1"/>
</dbReference>
<gene>
    <name evidence="2" type="ORF">ACFFQ6_16080</name>
</gene>
<reference evidence="2 3" key="1">
    <citation type="submission" date="2024-09" db="EMBL/GenBank/DDBJ databases">
        <authorList>
            <person name="Sun Q."/>
            <person name="Mori K."/>
        </authorList>
    </citation>
    <scope>NUCLEOTIDE SEQUENCE [LARGE SCALE GENOMIC DNA]</scope>
    <source>
        <strain evidence="2 3">JCM 11411</strain>
    </source>
</reference>
<dbReference type="RefSeq" id="WP_081377627.1">
    <property type="nucleotide sequence ID" value="NZ_JBHMAS010000035.1"/>
</dbReference>
<dbReference type="PANTHER" id="PTHR43267:SF3">
    <property type="entry name" value="THIF PROTEIN"/>
    <property type="match status" value="1"/>
</dbReference>
<dbReference type="InterPro" id="IPR000594">
    <property type="entry name" value="ThiF_NAD_FAD-bd"/>
</dbReference>
<evidence type="ECO:0000313" key="2">
    <source>
        <dbReference type="EMBL" id="MFB9781214.1"/>
    </source>
</evidence>
<organism evidence="2 3">
    <name type="scientific">Rhodococcus baikonurensis</name>
    <dbReference type="NCBI Taxonomy" id="172041"/>
    <lineage>
        <taxon>Bacteria</taxon>
        <taxon>Bacillati</taxon>
        <taxon>Actinomycetota</taxon>
        <taxon>Actinomycetes</taxon>
        <taxon>Mycobacteriales</taxon>
        <taxon>Nocardiaceae</taxon>
        <taxon>Rhodococcus</taxon>
        <taxon>Rhodococcus erythropolis group</taxon>
    </lineage>
</organism>
<accession>A0ABV5XFH0</accession>